<sequence>MAGAASPHADLASAMVLQPVAAADWLVVAPVVIPIVFGAALLMFRKETQQHMVVSIIAFALLLLADAALLWRVIEHGPIVMTMGRWLPPFGITFQADVLGAGLATVAGLVAFAAVLFSFRDIDTTGRRYGFYTFFLLMMAGVHGAFLTGDIFNLYVWFEVLLISSFGLLVLGSEHEQIDGAVKYAFLNLVATTLFLIAVGLLYGAFGTLNMADLAGKIAAAKGQAPVMTLATLFLFAFAMKAAAFPVNFWLPASYHTPRIIVSALFAGLLTKVGIYALLRVLVMLFPVERDMLAIVIAWVAAFTMVLGILGALAQSDIRRAVGFVVVSGIGVMLAGLALGSELGLTAAILYALHSMIAMTAVYMLVGLMAEAGGSVSLHSLAGLYRAHPFMAALALVLFFAVAGLPPFSGVWPKVFVVKASLDVGAWWLAFAVLLTGLLTTITLGRVFALAFWRNHAEEPATMVPGDPITWKTYAPVVLLTAAVVFIGFYPQPVLDVAHAAARTILFSSGYVNAVLPAGGGA</sequence>
<dbReference type="PANTHER" id="PTHR42703">
    <property type="entry name" value="NADH DEHYDROGENASE"/>
    <property type="match status" value="1"/>
</dbReference>
<feature type="transmembrane region" description="Helical" evidence="8">
    <location>
        <begin position="25"/>
        <end position="44"/>
    </location>
</feature>
<feature type="transmembrane region" description="Helical" evidence="8">
    <location>
        <begin position="426"/>
        <end position="453"/>
    </location>
</feature>
<proteinExistence type="inferred from homology"/>
<organism evidence="10 11">
    <name type="scientific">Zhengella mangrovi</name>
    <dbReference type="NCBI Taxonomy" id="1982044"/>
    <lineage>
        <taxon>Bacteria</taxon>
        <taxon>Pseudomonadati</taxon>
        <taxon>Pseudomonadota</taxon>
        <taxon>Alphaproteobacteria</taxon>
        <taxon>Hyphomicrobiales</taxon>
        <taxon>Notoacmeibacteraceae</taxon>
        <taxon>Zhengella</taxon>
    </lineage>
</organism>
<dbReference type="OrthoDB" id="9768329at2"/>
<dbReference type="InterPro" id="IPR001750">
    <property type="entry name" value="ND/Mrp_TM"/>
</dbReference>
<evidence type="ECO:0000256" key="2">
    <source>
        <dbReference type="ARBA" id="ARBA00005346"/>
    </source>
</evidence>
<keyword evidence="6 8" id="KW-0472">Membrane</keyword>
<evidence type="ECO:0000256" key="7">
    <source>
        <dbReference type="RuleBase" id="RU000320"/>
    </source>
</evidence>
<comment type="subcellular location">
    <subcellularLocation>
        <location evidence="1">Cell membrane</location>
        <topology evidence="1">Multi-pass membrane protein</topology>
    </subcellularLocation>
    <subcellularLocation>
        <location evidence="7">Membrane</location>
        <topology evidence="7">Multi-pass membrane protein</topology>
    </subcellularLocation>
</comment>
<feature type="transmembrane region" description="Helical" evidence="8">
    <location>
        <begin position="184"/>
        <end position="206"/>
    </location>
</feature>
<evidence type="ECO:0000313" key="10">
    <source>
        <dbReference type="EMBL" id="PHP65167.1"/>
    </source>
</evidence>
<name>A0A2G1QHZ5_9HYPH</name>
<dbReference type="InterPro" id="IPR050586">
    <property type="entry name" value="CPA3_Na-H_Antiporter_D"/>
</dbReference>
<feature type="transmembrane region" description="Helical" evidence="8">
    <location>
        <begin position="154"/>
        <end position="172"/>
    </location>
</feature>
<keyword evidence="4 7" id="KW-0812">Transmembrane</keyword>
<feature type="transmembrane region" description="Helical" evidence="8">
    <location>
        <begin position="387"/>
        <end position="406"/>
    </location>
</feature>
<feature type="transmembrane region" description="Helical" evidence="8">
    <location>
        <begin position="263"/>
        <end position="286"/>
    </location>
</feature>
<evidence type="ECO:0000256" key="8">
    <source>
        <dbReference type="SAM" id="Phobius"/>
    </source>
</evidence>
<feature type="transmembrane region" description="Helical" evidence="8">
    <location>
        <begin position="56"/>
        <end position="74"/>
    </location>
</feature>
<comment type="similarity">
    <text evidence="2">Belongs to the CPA3 antiporters (TC 2.A.63) subunit D family.</text>
</comment>
<dbReference type="PANTHER" id="PTHR42703:SF1">
    <property type="entry name" value="NA(+)_H(+) ANTIPORTER SUBUNIT D1"/>
    <property type="match status" value="1"/>
</dbReference>
<accession>A0A2G1QHZ5</accession>
<dbReference type="NCBIfam" id="NF009306">
    <property type="entry name" value="PRK12663.1"/>
    <property type="match status" value="1"/>
</dbReference>
<feature type="transmembrane region" description="Helical" evidence="8">
    <location>
        <begin position="321"/>
        <end position="339"/>
    </location>
</feature>
<feature type="transmembrane region" description="Helical" evidence="8">
    <location>
        <begin position="226"/>
        <end position="251"/>
    </location>
</feature>
<feature type="transmembrane region" description="Helical" evidence="8">
    <location>
        <begin position="345"/>
        <end position="366"/>
    </location>
</feature>
<evidence type="ECO:0000256" key="1">
    <source>
        <dbReference type="ARBA" id="ARBA00004651"/>
    </source>
</evidence>
<feature type="transmembrane region" description="Helical" evidence="8">
    <location>
        <begin position="292"/>
        <end position="314"/>
    </location>
</feature>
<evidence type="ECO:0000256" key="3">
    <source>
        <dbReference type="ARBA" id="ARBA00022475"/>
    </source>
</evidence>
<evidence type="ECO:0000256" key="5">
    <source>
        <dbReference type="ARBA" id="ARBA00022989"/>
    </source>
</evidence>
<dbReference type="GO" id="GO:0005886">
    <property type="term" value="C:plasma membrane"/>
    <property type="evidence" value="ECO:0007669"/>
    <property type="project" value="UniProtKB-SubCell"/>
</dbReference>
<gene>
    <name evidence="10" type="ORF">CSC94_20850</name>
</gene>
<feature type="transmembrane region" description="Helical" evidence="8">
    <location>
        <begin position="473"/>
        <end position="490"/>
    </location>
</feature>
<feature type="transmembrane region" description="Helical" evidence="8">
    <location>
        <begin position="94"/>
        <end position="117"/>
    </location>
</feature>
<reference evidence="10 11" key="1">
    <citation type="submission" date="2017-10" db="EMBL/GenBank/DDBJ databases">
        <title>Sedimentibacterium mangrovi gen. nov., sp. nov., a novel member of family Phyllobacteriacea isolated from mangrove sediment.</title>
        <authorList>
            <person name="Liao H."/>
            <person name="Tian Y."/>
        </authorList>
    </citation>
    <scope>NUCLEOTIDE SEQUENCE [LARGE SCALE GENOMIC DNA]</scope>
    <source>
        <strain evidence="10 11">X9-2-2</strain>
    </source>
</reference>
<feature type="domain" description="NADH:quinone oxidoreductase/Mrp antiporter transmembrane" evidence="9">
    <location>
        <begin position="150"/>
        <end position="440"/>
    </location>
</feature>
<keyword evidence="3" id="KW-1003">Cell membrane</keyword>
<dbReference type="AlphaFoldDB" id="A0A2G1QHZ5"/>
<dbReference type="EMBL" id="PDVP01000018">
    <property type="protein sequence ID" value="PHP65167.1"/>
    <property type="molecule type" value="Genomic_DNA"/>
</dbReference>
<evidence type="ECO:0000259" key="9">
    <source>
        <dbReference type="Pfam" id="PF00361"/>
    </source>
</evidence>
<keyword evidence="5 8" id="KW-1133">Transmembrane helix</keyword>
<feature type="transmembrane region" description="Helical" evidence="8">
    <location>
        <begin position="129"/>
        <end position="148"/>
    </location>
</feature>
<protein>
    <submittedName>
        <fullName evidence="10">Na+/H+ antiporter subunit D</fullName>
    </submittedName>
</protein>
<evidence type="ECO:0000313" key="11">
    <source>
        <dbReference type="Proteomes" id="UP000221168"/>
    </source>
</evidence>
<keyword evidence="11" id="KW-1185">Reference proteome</keyword>
<evidence type="ECO:0000256" key="6">
    <source>
        <dbReference type="ARBA" id="ARBA00023136"/>
    </source>
</evidence>
<dbReference type="RefSeq" id="WP_099308313.1">
    <property type="nucleotide sequence ID" value="NZ_PDVP01000018.1"/>
</dbReference>
<dbReference type="Pfam" id="PF00361">
    <property type="entry name" value="Proton_antipo_M"/>
    <property type="match status" value="1"/>
</dbReference>
<comment type="caution">
    <text evidence="10">The sequence shown here is derived from an EMBL/GenBank/DDBJ whole genome shotgun (WGS) entry which is preliminary data.</text>
</comment>
<dbReference type="Proteomes" id="UP000221168">
    <property type="component" value="Unassembled WGS sequence"/>
</dbReference>
<dbReference type="PRINTS" id="PR01434">
    <property type="entry name" value="NADHDHGNASE5"/>
</dbReference>
<evidence type="ECO:0000256" key="4">
    <source>
        <dbReference type="ARBA" id="ARBA00022692"/>
    </source>
</evidence>